<sequence>IPELRKRLIFTGLLLIVYRLGAHITLPGIDDVALEAFFEQLMERGGNVIGFIDLFSGGAFSQMTIFALGIQPYISASIIMQLLAVIVPSLEKLSKEPDGRKKITQYTRYGTVILSIIQGITISIVLRNREIVRDPNLWWHFLVVVTLTAGTSFVMWLGEQITERGIGQGISLIITVGIIAGLPGGVTTVLSNLVTRPEFGILQLVMLVGLIVIAVMGTVFITLSVRKIPVQYGRQIRGRRVIGGQSTHLPLRVNAAGMIPIIFAITLIQFPPTVLDFLPRDWGWVTGAKALIDTGTPLWLTFYALLIIGFTYFYTAVQINPIQMAEDLQKYGGFIPGIRAGKQTADYINTTLTRITLPGAIFLAAIAVIPIMITGYLQIGSMVDGASILIVVGVVLDTMSQIESYLTVRHYEGFLKDRKLKGRRR</sequence>
<dbReference type="AlphaFoldDB" id="A0AA35TS05"/>
<dbReference type="EMBL" id="CASHTH010003975">
    <property type="protein sequence ID" value="CAI8051996.1"/>
    <property type="molecule type" value="Genomic_DNA"/>
</dbReference>
<keyword evidence="14" id="KW-1185">Reference proteome</keyword>
<evidence type="ECO:0000313" key="14">
    <source>
        <dbReference type="Proteomes" id="UP001174909"/>
    </source>
</evidence>
<comment type="function">
    <text evidence="10">The central subunit of the protein translocation channel SecYE. Consists of two halves formed by TMs 1-5 and 6-10. These two domains form a lateral gate at the front which open onto the bilayer between TMs 2 and 7, and are clamped together by SecE at the back. The channel is closed by both a pore ring composed of hydrophobic SecY resides and a short helix (helix 2A) on the extracellular side of the membrane which forms a plug.</text>
</comment>
<proteinExistence type="inferred from homology"/>
<dbReference type="Pfam" id="PF00344">
    <property type="entry name" value="SecY"/>
    <property type="match status" value="1"/>
</dbReference>
<keyword evidence="4 12" id="KW-0812">Transmembrane</keyword>
<feature type="transmembrane region" description="Helical" evidence="12">
    <location>
        <begin position="249"/>
        <end position="270"/>
    </location>
</feature>
<dbReference type="SUPFAM" id="SSF103491">
    <property type="entry name" value="Preprotein translocase SecY subunit"/>
    <property type="match status" value="1"/>
</dbReference>
<dbReference type="GO" id="GO:0016020">
    <property type="term" value="C:membrane"/>
    <property type="evidence" value="ECO:0007669"/>
    <property type="project" value="UniProtKB-SubCell"/>
</dbReference>
<feature type="transmembrane region" description="Helical" evidence="12">
    <location>
        <begin position="106"/>
        <end position="126"/>
    </location>
</feature>
<evidence type="ECO:0000256" key="8">
    <source>
        <dbReference type="ARBA" id="ARBA00023136"/>
    </source>
</evidence>
<keyword evidence="8 12" id="KW-0472">Membrane</keyword>
<protein>
    <recommendedName>
        <fullName evidence="9">Protein translocase subunit SecY</fullName>
    </recommendedName>
</protein>
<evidence type="ECO:0000256" key="10">
    <source>
        <dbReference type="ARBA" id="ARBA00055151"/>
    </source>
</evidence>
<reference evidence="13" key="1">
    <citation type="submission" date="2023-03" db="EMBL/GenBank/DDBJ databases">
        <authorList>
            <person name="Steffen K."/>
            <person name="Cardenas P."/>
        </authorList>
    </citation>
    <scope>NUCLEOTIDE SEQUENCE</scope>
</reference>
<dbReference type="PROSITE" id="PS00755">
    <property type="entry name" value="SECY_1"/>
    <property type="match status" value="1"/>
</dbReference>
<evidence type="ECO:0000256" key="7">
    <source>
        <dbReference type="ARBA" id="ARBA00023010"/>
    </source>
</evidence>
<organism evidence="13 14">
    <name type="scientific">Geodia barretti</name>
    <name type="common">Barrett's horny sponge</name>
    <dbReference type="NCBI Taxonomy" id="519541"/>
    <lineage>
        <taxon>Eukaryota</taxon>
        <taxon>Metazoa</taxon>
        <taxon>Porifera</taxon>
        <taxon>Demospongiae</taxon>
        <taxon>Heteroscleromorpha</taxon>
        <taxon>Tetractinellida</taxon>
        <taxon>Astrophorina</taxon>
        <taxon>Geodiidae</taxon>
        <taxon>Geodia</taxon>
    </lineage>
</organism>
<dbReference type="InterPro" id="IPR002208">
    <property type="entry name" value="SecY/SEC61-alpha"/>
</dbReference>
<feature type="transmembrane region" description="Helical" evidence="12">
    <location>
        <begin position="360"/>
        <end position="379"/>
    </location>
</feature>
<evidence type="ECO:0000256" key="4">
    <source>
        <dbReference type="ARBA" id="ARBA00022692"/>
    </source>
</evidence>
<feature type="transmembrane region" description="Helical" evidence="12">
    <location>
        <begin position="65"/>
        <end position="86"/>
    </location>
</feature>
<evidence type="ECO:0000313" key="13">
    <source>
        <dbReference type="EMBL" id="CAI8051996.1"/>
    </source>
</evidence>
<keyword evidence="5" id="KW-0653">Protein transport</keyword>
<accession>A0AA35TS05</accession>
<evidence type="ECO:0000256" key="1">
    <source>
        <dbReference type="ARBA" id="ARBA00004141"/>
    </source>
</evidence>
<keyword evidence="7" id="KW-0811">Translocation</keyword>
<evidence type="ECO:0000256" key="12">
    <source>
        <dbReference type="SAM" id="Phobius"/>
    </source>
</evidence>
<dbReference type="InterPro" id="IPR030659">
    <property type="entry name" value="SecY_CS"/>
</dbReference>
<dbReference type="Gene3D" id="1.10.3370.10">
    <property type="entry name" value="SecY subunit domain"/>
    <property type="match status" value="1"/>
</dbReference>
<keyword evidence="6 12" id="KW-1133">Transmembrane helix</keyword>
<evidence type="ECO:0000256" key="3">
    <source>
        <dbReference type="ARBA" id="ARBA00022448"/>
    </source>
</evidence>
<name>A0AA35TS05_GEOBA</name>
<dbReference type="PIRSF" id="PIRSF004557">
    <property type="entry name" value="SecY"/>
    <property type="match status" value="1"/>
</dbReference>
<dbReference type="PANTHER" id="PTHR10906">
    <property type="entry name" value="SECY/SEC61-ALPHA FAMILY MEMBER"/>
    <property type="match status" value="1"/>
</dbReference>
<dbReference type="GO" id="GO:0015031">
    <property type="term" value="P:protein transport"/>
    <property type="evidence" value="ECO:0007669"/>
    <property type="project" value="UniProtKB-KW"/>
</dbReference>
<feature type="transmembrane region" description="Helical" evidence="12">
    <location>
        <begin position="200"/>
        <end position="228"/>
    </location>
</feature>
<dbReference type="Proteomes" id="UP001174909">
    <property type="component" value="Unassembled WGS sequence"/>
</dbReference>
<dbReference type="FunFam" id="1.10.3370.10:FF:000001">
    <property type="entry name" value="Preprotein translocase subunit SecY"/>
    <property type="match status" value="1"/>
</dbReference>
<feature type="transmembrane region" description="Helical" evidence="12">
    <location>
        <begin position="385"/>
        <end position="408"/>
    </location>
</feature>
<feature type="transmembrane region" description="Helical" evidence="12">
    <location>
        <begin position="170"/>
        <end position="194"/>
    </location>
</feature>
<feature type="non-terminal residue" evidence="13">
    <location>
        <position position="1"/>
    </location>
</feature>
<gene>
    <name evidence="13" type="ORF">GBAR_LOCUS28446</name>
</gene>
<keyword evidence="3" id="KW-0813">Transport</keyword>
<dbReference type="NCBIfam" id="TIGR00967">
    <property type="entry name" value="3a0501s007"/>
    <property type="match status" value="1"/>
</dbReference>
<evidence type="ECO:0000256" key="2">
    <source>
        <dbReference type="ARBA" id="ARBA00005751"/>
    </source>
</evidence>
<dbReference type="InterPro" id="IPR026593">
    <property type="entry name" value="SecY"/>
</dbReference>
<comment type="caution">
    <text evidence="13">The sequence shown here is derived from an EMBL/GenBank/DDBJ whole genome shotgun (WGS) entry which is preliminary data.</text>
</comment>
<evidence type="ECO:0000256" key="5">
    <source>
        <dbReference type="ARBA" id="ARBA00022927"/>
    </source>
</evidence>
<evidence type="ECO:0000256" key="9">
    <source>
        <dbReference type="ARBA" id="ARBA00039733"/>
    </source>
</evidence>
<comment type="subcellular location">
    <subcellularLocation>
        <location evidence="1">Membrane</location>
        <topology evidence="1">Multi-pass membrane protein</topology>
    </subcellularLocation>
</comment>
<evidence type="ECO:0000256" key="6">
    <source>
        <dbReference type="ARBA" id="ARBA00022989"/>
    </source>
</evidence>
<evidence type="ECO:0000256" key="11">
    <source>
        <dbReference type="RuleBase" id="RU004349"/>
    </source>
</evidence>
<dbReference type="HAMAP" id="MF_01465">
    <property type="entry name" value="SecY"/>
    <property type="match status" value="1"/>
</dbReference>
<feature type="transmembrane region" description="Helical" evidence="12">
    <location>
        <begin position="290"/>
        <end position="314"/>
    </location>
</feature>
<comment type="similarity">
    <text evidence="2 11">Belongs to the SecY/SEC61-alpha family.</text>
</comment>
<feature type="transmembrane region" description="Helical" evidence="12">
    <location>
        <begin position="138"/>
        <end position="158"/>
    </location>
</feature>
<dbReference type="PRINTS" id="PR00303">
    <property type="entry name" value="SECYTRNLCASE"/>
</dbReference>
<dbReference type="InterPro" id="IPR023201">
    <property type="entry name" value="SecY_dom_sf"/>
</dbReference>